<dbReference type="InterPro" id="IPR001810">
    <property type="entry name" value="F-box_dom"/>
</dbReference>
<dbReference type="CDD" id="cd17744">
    <property type="entry name" value="BRCT_MDC1_rpt1"/>
    <property type="match status" value="1"/>
</dbReference>
<dbReference type="InterPro" id="IPR051579">
    <property type="entry name" value="DDR_Transcriptional_Reg"/>
</dbReference>
<dbReference type="InterPro" id="IPR001357">
    <property type="entry name" value="BRCT_dom"/>
</dbReference>
<feature type="compositionally biased region" description="Basic and acidic residues" evidence="4">
    <location>
        <begin position="241"/>
        <end position="250"/>
    </location>
</feature>
<evidence type="ECO:0000256" key="2">
    <source>
        <dbReference type="ARBA" id="ARBA00022763"/>
    </source>
</evidence>
<feature type="non-terminal residue" evidence="6">
    <location>
        <position position="1"/>
    </location>
</feature>
<dbReference type="CDD" id="cd04301">
    <property type="entry name" value="NAT_SF"/>
    <property type="match status" value="1"/>
</dbReference>
<keyword evidence="3" id="KW-0539">Nucleus</keyword>
<protein>
    <submittedName>
        <fullName evidence="6">F-box protein</fullName>
    </submittedName>
</protein>
<sequence>MAQSLQPPPSPPPWEVLLLVAERLDPRTLATASCVCKSWSISMASNHLWETIFSAKFPSLTNLAASSATTSPPVSFRRLFGLGHTAAARRRPAPSKPILSLSDLVFVISVSGTDKANGCIVSGGTKKEEKDVPEPMFTVVKHGGELAVDRNGLFKFDINVSNSDEVVVIGAGEEVEVVWNVVLEGWRAVFTMIECGGRVGMAPRADGWFSEELPAAGCCPKEVSGGIVADLKLGVCKNGEGGKNDKEAKRQPATMARTQRPARRSRTPIVGKEGHVVDANPPECDETGMGEKCHSQGEYSFVLVNPNDFDSDSKSYLQAVLLLYKRELPAMVYAANTGKQSTFMEKCVSNGKYCTLLLKSTSETDSGTIIAAITYQIVPADTQYAEIPLAAVSSAYQHKGFCRILYMELRKRLQSVGIRTIFCWGDKESEGFWSKQGFLSIAEVDTKGKARRIPVRADIRRALCFPGGSTLMVSHIYQGSSTCSADRPKSCTLLKPDVPTSYELAKRTSVASQGCKVSNAIDQQTIENLTFQPEEFASLVHLGGENKIHDSQNQDVVPDCNGPVSFAEVENSKTASIAELTKNIGNLDEIQCSCSTQRAKRGWEASLSSLKSKKVKGVHLQHSHPDSNRSFVPESNGSDTCSQACSLANSKHEILASLPPKNLSTSKYTQNFCEEFGSVKVASEDLVCKGLHTLGKSFRIMLMNIADEAKKTQLVKVIEELGGSLTSDGSTSTHVITGKVRKTLNFCTALCSGAWIISPSWLKESYREGRFVDEFPYVLNDDDYTSKYRASLKTAVLRAKARPGALFEGYDVCISSHAQPPPKTLSVIVKSAGGNVINGLGKVSRVSETIFVACEEDVEEALMAIKEGIWTFNSEWLMSCVMRQELDMEAPQFAESL</sequence>
<dbReference type="InterPro" id="IPR000182">
    <property type="entry name" value="GNAT_dom"/>
</dbReference>
<dbReference type="PROSITE" id="PS50172">
    <property type="entry name" value="BRCT"/>
    <property type="match status" value="2"/>
</dbReference>
<reference evidence="6 7" key="1">
    <citation type="journal article" date="2021" name="Hortic Res">
        <title>The domestication of Cucurbita argyrosperma as revealed by the genome of its wild relative.</title>
        <authorList>
            <person name="Barrera-Redondo J."/>
            <person name="Sanchez-de la Vega G."/>
            <person name="Aguirre-Liguori J.A."/>
            <person name="Castellanos-Morales G."/>
            <person name="Gutierrez-Guerrero Y.T."/>
            <person name="Aguirre-Dugua X."/>
            <person name="Aguirre-Planter E."/>
            <person name="Tenaillon M.I."/>
            <person name="Lira-Saade R."/>
            <person name="Eguiarte L.E."/>
        </authorList>
    </citation>
    <scope>NUCLEOTIDE SEQUENCE [LARGE SCALE GENOMIC DNA]</scope>
    <source>
        <strain evidence="6">JBR-2021</strain>
    </source>
</reference>
<dbReference type="Pfam" id="PF00583">
    <property type="entry name" value="Acetyltransf_1"/>
    <property type="match status" value="1"/>
</dbReference>
<proteinExistence type="predicted"/>
<dbReference type="Proteomes" id="UP000685013">
    <property type="component" value="Chromosome 7"/>
</dbReference>
<evidence type="ECO:0000313" key="6">
    <source>
        <dbReference type="EMBL" id="KAG6595690.1"/>
    </source>
</evidence>
<evidence type="ECO:0000259" key="5">
    <source>
        <dbReference type="PROSITE" id="PS50172"/>
    </source>
</evidence>
<keyword evidence="2" id="KW-0227">DNA damage</keyword>
<dbReference type="PANTHER" id="PTHR23196:SF8">
    <property type="entry name" value="N-ACETYLTRANSFERASE"/>
    <property type="match status" value="1"/>
</dbReference>
<evidence type="ECO:0000256" key="4">
    <source>
        <dbReference type="SAM" id="MobiDB-lite"/>
    </source>
</evidence>
<evidence type="ECO:0000313" key="7">
    <source>
        <dbReference type="Proteomes" id="UP000685013"/>
    </source>
</evidence>
<organism evidence="6 7">
    <name type="scientific">Cucurbita argyrosperma subsp. sororia</name>
    <dbReference type="NCBI Taxonomy" id="37648"/>
    <lineage>
        <taxon>Eukaryota</taxon>
        <taxon>Viridiplantae</taxon>
        <taxon>Streptophyta</taxon>
        <taxon>Embryophyta</taxon>
        <taxon>Tracheophyta</taxon>
        <taxon>Spermatophyta</taxon>
        <taxon>Magnoliopsida</taxon>
        <taxon>eudicotyledons</taxon>
        <taxon>Gunneridae</taxon>
        <taxon>Pentapetalae</taxon>
        <taxon>rosids</taxon>
        <taxon>fabids</taxon>
        <taxon>Cucurbitales</taxon>
        <taxon>Cucurbitaceae</taxon>
        <taxon>Cucurbiteae</taxon>
        <taxon>Cucurbita</taxon>
    </lineage>
</organism>
<comment type="caution">
    <text evidence="6">The sequence shown here is derived from an EMBL/GenBank/DDBJ whole genome shotgun (WGS) entry which is preliminary data.</text>
</comment>
<dbReference type="AlphaFoldDB" id="A0AAV6NDQ5"/>
<dbReference type="Pfam" id="PF16589">
    <property type="entry name" value="BRCT_2"/>
    <property type="match status" value="1"/>
</dbReference>
<dbReference type="Pfam" id="PF00533">
    <property type="entry name" value="BRCT"/>
    <property type="match status" value="1"/>
</dbReference>
<comment type="subcellular location">
    <subcellularLocation>
        <location evidence="1">Nucleus</location>
    </subcellularLocation>
</comment>
<dbReference type="SMART" id="SM00292">
    <property type="entry name" value="BRCT"/>
    <property type="match status" value="2"/>
</dbReference>
<dbReference type="GO" id="GO:0016747">
    <property type="term" value="F:acyltransferase activity, transferring groups other than amino-acyl groups"/>
    <property type="evidence" value="ECO:0007669"/>
    <property type="project" value="InterPro"/>
</dbReference>
<gene>
    <name evidence="6" type="primary">NSFBx</name>
    <name evidence="6" type="ORF">SDJN03_12243</name>
</gene>
<keyword evidence="7" id="KW-1185">Reference proteome</keyword>
<accession>A0AAV6NDQ5</accession>
<dbReference type="CDD" id="cd18432">
    <property type="entry name" value="BRCT_PAXIP1_rpt6_like"/>
    <property type="match status" value="1"/>
</dbReference>
<dbReference type="PANTHER" id="PTHR23196">
    <property type="entry name" value="PAX TRANSCRIPTION ACTIVATION DOMAIN INTERACTING PROTEIN"/>
    <property type="match status" value="1"/>
</dbReference>
<evidence type="ECO:0000256" key="3">
    <source>
        <dbReference type="ARBA" id="ARBA00023242"/>
    </source>
</evidence>
<dbReference type="GO" id="GO:0005634">
    <property type="term" value="C:nucleus"/>
    <property type="evidence" value="ECO:0007669"/>
    <property type="project" value="UniProtKB-SubCell"/>
</dbReference>
<feature type="domain" description="BRCT" evidence="5">
    <location>
        <begin position="690"/>
        <end position="779"/>
    </location>
</feature>
<name>A0AAV6NDQ5_9ROSI</name>
<dbReference type="EMBL" id="JAGKQH010000007">
    <property type="protein sequence ID" value="KAG6595690.1"/>
    <property type="molecule type" value="Genomic_DNA"/>
</dbReference>
<evidence type="ECO:0000256" key="1">
    <source>
        <dbReference type="ARBA" id="ARBA00004123"/>
    </source>
</evidence>
<feature type="domain" description="BRCT" evidence="5">
    <location>
        <begin position="802"/>
        <end position="886"/>
    </location>
</feature>
<dbReference type="GO" id="GO:0006974">
    <property type="term" value="P:DNA damage response"/>
    <property type="evidence" value="ECO:0007669"/>
    <property type="project" value="UniProtKB-KW"/>
</dbReference>
<feature type="region of interest" description="Disordered" evidence="4">
    <location>
        <begin position="241"/>
        <end position="265"/>
    </location>
</feature>
<dbReference type="Pfam" id="PF12937">
    <property type="entry name" value="F-box-like"/>
    <property type="match status" value="1"/>
</dbReference>